<dbReference type="Proteomes" id="UP000023152">
    <property type="component" value="Unassembled WGS sequence"/>
</dbReference>
<comment type="caution">
    <text evidence="1">The sequence shown here is derived from an EMBL/GenBank/DDBJ whole genome shotgun (WGS) entry which is preliminary data.</text>
</comment>
<protein>
    <submittedName>
        <fullName evidence="1">Uncharacterized protein</fullName>
    </submittedName>
</protein>
<keyword evidence="2" id="KW-1185">Reference proteome</keyword>
<organism evidence="1 2">
    <name type="scientific">Reticulomyxa filosa</name>
    <dbReference type="NCBI Taxonomy" id="46433"/>
    <lineage>
        <taxon>Eukaryota</taxon>
        <taxon>Sar</taxon>
        <taxon>Rhizaria</taxon>
        <taxon>Retaria</taxon>
        <taxon>Foraminifera</taxon>
        <taxon>Monothalamids</taxon>
        <taxon>Reticulomyxidae</taxon>
        <taxon>Reticulomyxa</taxon>
    </lineage>
</organism>
<dbReference type="AlphaFoldDB" id="X6MI54"/>
<dbReference type="EMBL" id="ASPP01021137">
    <property type="protein sequence ID" value="ETO12740.1"/>
    <property type="molecule type" value="Genomic_DNA"/>
</dbReference>
<evidence type="ECO:0000313" key="2">
    <source>
        <dbReference type="Proteomes" id="UP000023152"/>
    </source>
</evidence>
<reference evidence="1 2" key="1">
    <citation type="journal article" date="2013" name="Curr. Biol.">
        <title>The Genome of the Foraminiferan Reticulomyxa filosa.</title>
        <authorList>
            <person name="Glockner G."/>
            <person name="Hulsmann N."/>
            <person name="Schleicher M."/>
            <person name="Noegel A.A."/>
            <person name="Eichinger L."/>
            <person name="Gallinger C."/>
            <person name="Pawlowski J."/>
            <person name="Sierra R."/>
            <person name="Euteneuer U."/>
            <person name="Pillet L."/>
            <person name="Moustafa A."/>
            <person name="Platzer M."/>
            <person name="Groth M."/>
            <person name="Szafranski K."/>
            <person name="Schliwa M."/>
        </authorList>
    </citation>
    <scope>NUCLEOTIDE SEQUENCE [LARGE SCALE GENOMIC DNA]</scope>
</reference>
<name>X6MI54_RETFI</name>
<gene>
    <name evidence="1" type="ORF">RFI_24634</name>
</gene>
<accession>X6MI54</accession>
<proteinExistence type="predicted"/>
<evidence type="ECO:0000313" key="1">
    <source>
        <dbReference type="EMBL" id="ETO12740.1"/>
    </source>
</evidence>
<sequence length="113" mass="13170">MFYFFSGKELFFKIYSNDNNNDDKNEMSKSKNLNKSNNCNQWNPFTDNQNHPIVIGKDEDYAGARAVIGGINNHLLFITDVENNIKNEQVQERMKINQQIIKAVVQTRDRVIN</sequence>